<dbReference type="AlphaFoldDB" id="A0A9X7R454"/>
<dbReference type="EMBL" id="CP043626">
    <property type="protein sequence ID" value="QEY71290.1"/>
    <property type="molecule type" value="Genomic_DNA"/>
</dbReference>
<protein>
    <submittedName>
        <fullName evidence="3">DUF4347 domain-containing protein</fullName>
    </submittedName>
</protein>
<feature type="domain" description="DUF4347" evidence="2">
    <location>
        <begin position="83"/>
        <end position="244"/>
    </location>
</feature>
<proteinExistence type="predicted"/>
<sequence length="746" mass="76033">MFRHWFASSAVRKHQSGAMRSPLALSLEARMMFDGAVAATVADTAASPGADHPAAQDKTPTDSSSHDTLAAAPTASSDQRHEVVFVDSKVANYQQLVASLKPGTEVVVLDGNKDGLQQIAQYLNGRTGIDAIHILSHGEEGEVHLGNTVLSADNLASKASQLSAIGDSLDADGDILLYGCDVAKGSGEVLLQQLSALTRADVAASTDRTGAAALGGNWTLEAHTGSIETQRPWASDSGPDYADLLALPSANQSLGDIYWTNNTGGNTVDGFTLSESTGAVRESSPGSIYFSSSSVADGNGNYYYQLTWTADNVDLGKFDLDGLVIQCFGGSMTNYQLDVSAISGGATVTQSFTFSGAQGPLTVNIDSSMFNDISGFTLRVTNLNGSTSVANMDLQQVLLTDLKGPNADPVLGGLNGRTASFTEDSGPTLIDAAGLATVSDSDSANFDGGQLRVAITSGQQSLEDVLGIRNQGTGAGQISVSGANISYGGVLIGTYTGGSGGSNLVVTFNSVATAAAAQALVRNLTYVNSNGLDPNTSARTISVTVSDGDGGTSAASNVTLSVIATNDAPMLAPANNVIGYTENAAAVALSPTLTLVDDGSSFQKATVTISDLRVGDSLTVGSPGAFATSYNSATGVLTITGGGSAAALQAVLRSVSFSSSSDDPTFGGPIPPGRSTSWSPTALALTPTPPSSRWRSPPSTTRRPCPAALTPGWVPAKTPAPRPSRSAACWPALPTPTSMAPPAESP</sequence>
<dbReference type="KEGG" id="pden:F1C79_06360"/>
<dbReference type="Pfam" id="PF14252">
    <property type="entry name" value="DUF4347"/>
    <property type="match status" value="1"/>
</dbReference>
<dbReference type="OrthoDB" id="6091599at2"/>
<reference evidence="3 4" key="1">
    <citation type="submission" date="2019-09" db="EMBL/GenBank/DDBJ databases">
        <title>Prosopis cineraria nodule microbiome.</title>
        <authorList>
            <person name="Chaluvadi S.R."/>
            <person name="Ali R."/>
            <person name="Wang X."/>
        </authorList>
    </citation>
    <scope>NUCLEOTIDE SEQUENCE [LARGE SCALE GENOMIC DNA]</scope>
    <source>
        <strain evidence="3 4">BG1</strain>
    </source>
</reference>
<accession>A0A9X7R454</accession>
<feature type="region of interest" description="Disordered" evidence="1">
    <location>
        <begin position="44"/>
        <end position="76"/>
    </location>
</feature>
<evidence type="ECO:0000256" key="1">
    <source>
        <dbReference type="SAM" id="MobiDB-lite"/>
    </source>
</evidence>
<evidence type="ECO:0000259" key="2">
    <source>
        <dbReference type="Pfam" id="PF14252"/>
    </source>
</evidence>
<dbReference type="Proteomes" id="UP000326659">
    <property type="component" value="Chromosome"/>
</dbReference>
<evidence type="ECO:0000313" key="4">
    <source>
        <dbReference type="Proteomes" id="UP000326659"/>
    </source>
</evidence>
<keyword evidence="4" id="KW-1185">Reference proteome</keyword>
<name>A0A9X7R454_PSEDE</name>
<organism evidence="3 4">
    <name type="scientific">Pseudomonas denitrificans</name>
    <dbReference type="NCBI Taxonomy" id="43306"/>
    <lineage>
        <taxon>Bacteria</taxon>
        <taxon>Pseudomonadati</taxon>
        <taxon>Pseudomonadota</taxon>
        <taxon>Gammaproteobacteria</taxon>
        <taxon>Pseudomonadales</taxon>
        <taxon>Pseudomonadaceae</taxon>
        <taxon>Halopseudomonas</taxon>
    </lineage>
</organism>
<feature type="compositionally biased region" description="Low complexity" evidence="1">
    <location>
        <begin position="679"/>
        <end position="704"/>
    </location>
</feature>
<feature type="region of interest" description="Disordered" evidence="1">
    <location>
        <begin position="660"/>
        <end position="746"/>
    </location>
</feature>
<gene>
    <name evidence="3" type="ORF">F1C79_06360</name>
</gene>
<dbReference type="InterPro" id="IPR025592">
    <property type="entry name" value="DUF4347"/>
</dbReference>
<evidence type="ECO:0000313" key="3">
    <source>
        <dbReference type="EMBL" id="QEY71290.1"/>
    </source>
</evidence>